<dbReference type="Proteomes" id="UP000186922">
    <property type="component" value="Unassembled WGS sequence"/>
</dbReference>
<comment type="caution">
    <text evidence="11">The sequence shown here is derived from an EMBL/GenBank/DDBJ whole genome shotgun (WGS) entry which is preliminary data.</text>
</comment>
<dbReference type="SMART" id="SM00194">
    <property type="entry name" value="PTPc"/>
    <property type="match status" value="1"/>
</dbReference>
<keyword evidence="12" id="KW-1185">Reference proteome</keyword>
<evidence type="ECO:0000256" key="7">
    <source>
        <dbReference type="ARBA" id="ARBA00023136"/>
    </source>
</evidence>
<dbReference type="GO" id="GO:0046426">
    <property type="term" value="P:negative regulation of receptor signaling pathway via JAK-STAT"/>
    <property type="evidence" value="ECO:0007669"/>
    <property type="project" value="TreeGrafter"/>
</dbReference>
<feature type="region of interest" description="Disordered" evidence="8">
    <location>
        <begin position="50"/>
        <end position="71"/>
    </location>
</feature>
<dbReference type="PANTHER" id="PTHR46047">
    <property type="entry name" value="TYROSINE-PROTEIN PHOSPHATASE NON-RECEPTOR TYPE 61F"/>
    <property type="match status" value="1"/>
</dbReference>
<comment type="similarity">
    <text evidence="2">Belongs to the protein-tyrosine phosphatase family. Non-receptor class 1 subfamily.</text>
</comment>
<dbReference type="Gene3D" id="3.90.190.10">
    <property type="entry name" value="Protein tyrosine phosphatase superfamily"/>
    <property type="match status" value="1"/>
</dbReference>
<sequence>MQCFGIFHHENPDSFPKLRTLKKMSIEAQYESFEHDNSWGKLYNTLRTKSEKQTSELSTSEAKKPDNKPRNRFRDVFPFDQSRVHLQPCLKISSDYINASIVKFSDARRSYICSQSPLSPTVGHLWEMLWTQKCTTIVMLNNLLEKGMPTCATYYPSEAESSLTFEDSDHCHEYIVTLVKEAAVPVFATRWLKVVRRKREGDDSSPPEERQITQFHFTNWPDFGVPTCPDEFLDFLFAVRQSGCFDVKPNKQECDPVLVHCTAGIGRTGTFVLVDVCLALLSLYRVVDIPTQLLELRTMRMGMVQTEQQLKFCYQAVMAGKKRLAVQTPAASPSMKLRPTSISVSAPDGASASSSSSTLPDPQLSASPEPGSPRPELLRQDGRSPSRIDVAPISSSPPDDAHSDKRQKTEESTLTTSHASKSDVSSGSSGKHVTVATLSSSGNDVPRPVPERVALNGETSDGSQQSR</sequence>
<dbReference type="InterPro" id="IPR016130">
    <property type="entry name" value="Tyr_Pase_AS"/>
</dbReference>
<feature type="compositionally biased region" description="Basic and acidic residues" evidence="8">
    <location>
        <begin position="376"/>
        <end position="386"/>
    </location>
</feature>
<evidence type="ECO:0000256" key="6">
    <source>
        <dbReference type="ARBA" id="ARBA00022912"/>
    </source>
</evidence>
<dbReference type="SMART" id="SM00404">
    <property type="entry name" value="PTPc_motif"/>
    <property type="match status" value="1"/>
</dbReference>
<dbReference type="Pfam" id="PF00102">
    <property type="entry name" value="Y_phosphatase"/>
    <property type="match status" value="1"/>
</dbReference>
<dbReference type="OrthoDB" id="9450131at2759"/>
<dbReference type="EMBL" id="BDGG01000002">
    <property type="protein sequence ID" value="GAU94181.1"/>
    <property type="molecule type" value="Genomic_DNA"/>
</dbReference>
<accession>A0A1D1UXI6</accession>
<feature type="domain" description="Tyrosine-protein phosphatase" evidence="9">
    <location>
        <begin position="26"/>
        <end position="320"/>
    </location>
</feature>
<evidence type="ECO:0000256" key="5">
    <source>
        <dbReference type="ARBA" id="ARBA00022801"/>
    </source>
</evidence>
<feature type="compositionally biased region" description="Basic and acidic residues" evidence="8">
    <location>
        <begin position="61"/>
        <end position="71"/>
    </location>
</feature>
<keyword evidence="4" id="KW-0597">Phosphoprotein</keyword>
<reference evidence="11 12" key="1">
    <citation type="journal article" date="2016" name="Nat. Commun.">
        <title>Extremotolerant tardigrade genome and improved radiotolerance of human cultured cells by tardigrade-unique protein.</title>
        <authorList>
            <person name="Hashimoto T."/>
            <person name="Horikawa D.D."/>
            <person name="Saito Y."/>
            <person name="Kuwahara H."/>
            <person name="Kozuka-Hata H."/>
            <person name="Shin-I T."/>
            <person name="Minakuchi Y."/>
            <person name="Ohishi K."/>
            <person name="Motoyama A."/>
            <person name="Aizu T."/>
            <person name="Enomoto A."/>
            <person name="Kondo K."/>
            <person name="Tanaka S."/>
            <person name="Hara Y."/>
            <person name="Koshikawa S."/>
            <person name="Sagara H."/>
            <person name="Miura T."/>
            <person name="Yokobori S."/>
            <person name="Miyagawa K."/>
            <person name="Suzuki Y."/>
            <person name="Kubo T."/>
            <person name="Oyama M."/>
            <person name="Kohara Y."/>
            <person name="Fujiyama A."/>
            <person name="Arakawa K."/>
            <person name="Katayama T."/>
            <person name="Toyoda A."/>
            <person name="Kunieda T."/>
        </authorList>
    </citation>
    <scope>NUCLEOTIDE SEQUENCE [LARGE SCALE GENOMIC DNA]</scope>
    <source>
        <strain evidence="11 12">YOKOZUNA-1</strain>
    </source>
</reference>
<keyword evidence="7" id="KW-0472">Membrane</keyword>
<comment type="subcellular location">
    <subcellularLocation>
        <location evidence="1">Endomembrane system</location>
    </subcellularLocation>
</comment>
<feature type="region of interest" description="Disordered" evidence="8">
    <location>
        <begin position="329"/>
        <end position="467"/>
    </location>
</feature>
<keyword evidence="6" id="KW-0904">Protein phosphatase</keyword>
<dbReference type="InterPro" id="IPR051985">
    <property type="entry name" value="NR_tyrosine_phosphatase"/>
</dbReference>
<dbReference type="EC" id="3.1.3.48" evidence="3"/>
<dbReference type="InterPro" id="IPR000242">
    <property type="entry name" value="PTP_cat"/>
</dbReference>
<evidence type="ECO:0000259" key="9">
    <source>
        <dbReference type="PROSITE" id="PS50055"/>
    </source>
</evidence>
<dbReference type="GO" id="GO:0070373">
    <property type="term" value="P:negative regulation of ERK1 and ERK2 cascade"/>
    <property type="evidence" value="ECO:0007669"/>
    <property type="project" value="TreeGrafter"/>
</dbReference>
<feature type="compositionally biased region" description="Low complexity" evidence="8">
    <location>
        <begin position="417"/>
        <end position="433"/>
    </location>
</feature>
<evidence type="ECO:0000256" key="8">
    <source>
        <dbReference type="SAM" id="MobiDB-lite"/>
    </source>
</evidence>
<gene>
    <name evidence="11" type="primary">RvY_06006-1</name>
    <name evidence="11" type="synonym">RvY_06006.1</name>
    <name evidence="11" type="ORF">RvY_06006</name>
</gene>
<dbReference type="PANTHER" id="PTHR46047:SF3">
    <property type="entry name" value="TYROSINE-PROTEIN PHOSPHATASE NON-RECEPTOR TYPE 61F"/>
    <property type="match status" value="1"/>
</dbReference>
<evidence type="ECO:0000256" key="2">
    <source>
        <dbReference type="ARBA" id="ARBA00009701"/>
    </source>
</evidence>
<dbReference type="InterPro" id="IPR029021">
    <property type="entry name" value="Prot-tyrosine_phosphatase-like"/>
</dbReference>
<proteinExistence type="inferred from homology"/>
<evidence type="ECO:0000256" key="4">
    <source>
        <dbReference type="ARBA" id="ARBA00022553"/>
    </source>
</evidence>
<protein>
    <recommendedName>
        <fullName evidence="3">protein-tyrosine-phosphatase</fullName>
        <ecNumber evidence="3">3.1.3.48</ecNumber>
    </recommendedName>
</protein>
<evidence type="ECO:0000256" key="1">
    <source>
        <dbReference type="ARBA" id="ARBA00004308"/>
    </source>
</evidence>
<dbReference type="InterPro" id="IPR003595">
    <property type="entry name" value="Tyr_Pase_cat"/>
</dbReference>
<dbReference type="STRING" id="947166.A0A1D1UXI6"/>
<dbReference type="SUPFAM" id="SSF52799">
    <property type="entry name" value="(Phosphotyrosine protein) phosphatases II"/>
    <property type="match status" value="1"/>
</dbReference>
<dbReference type="GO" id="GO:0005737">
    <property type="term" value="C:cytoplasm"/>
    <property type="evidence" value="ECO:0007669"/>
    <property type="project" value="TreeGrafter"/>
</dbReference>
<dbReference type="PRINTS" id="PR00700">
    <property type="entry name" value="PRTYPHPHTASE"/>
</dbReference>
<evidence type="ECO:0000313" key="11">
    <source>
        <dbReference type="EMBL" id="GAU94181.1"/>
    </source>
</evidence>
<evidence type="ECO:0000313" key="12">
    <source>
        <dbReference type="Proteomes" id="UP000186922"/>
    </source>
</evidence>
<feature type="domain" description="Tyrosine specific protein phosphatases" evidence="10">
    <location>
        <begin position="230"/>
        <end position="311"/>
    </location>
</feature>
<dbReference type="PROSITE" id="PS50056">
    <property type="entry name" value="TYR_PHOSPHATASE_2"/>
    <property type="match status" value="1"/>
</dbReference>
<organism evidence="11 12">
    <name type="scientific">Ramazzottius varieornatus</name>
    <name type="common">Water bear</name>
    <name type="synonym">Tardigrade</name>
    <dbReference type="NCBI Taxonomy" id="947166"/>
    <lineage>
        <taxon>Eukaryota</taxon>
        <taxon>Metazoa</taxon>
        <taxon>Ecdysozoa</taxon>
        <taxon>Tardigrada</taxon>
        <taxon>Eutardigrada</taxon>
        <taxon>Parachela</taxon>
        <taxon>Hypsibioidea</taxon>
        <taxon>Ramazzottiidae</taxon>
        <taxon>Ramazzottius</taxon>
    </lineage>
</organism>
<name>A0A1D1UXI6_RAMVA</name>
<dbReference type="InterPro" id="IPR000387">
    <property type="entry name" value="Tyr_Pase_dom"/>
</dbReference>
<feature type="compositionally biased region" description="Polar residues" evidence="8">
    <location>
        <begin position="457"/>
        <end position="467"/>
    </location>
</feature>
<feature type="compositionally biased region" description="Low complexity" evidence="8">
    <location>
        <begin position="343"/>
        <end position="357"/>
    </location>
</feature>
<evidence type="ECO:0000259" key="10">
    <source>
        <dbReference type="PROSITE" id="PS50056"/>
    </source>
</evidence>
<dbReference type="GO" id="GO:0005634">
    <property type="term" value="C:nucleus"/>
    <property type="evidence" value="ECO:0007669"/>
    <property type="project" value="TreeGrafter"/>
</dbReference>
<dbReference type="PROSITE" id="PS00383">
    <property type="entry name" value="TYR_PHOSPHATASE_1"/>
    <property type="match status" value="1"/>
</dbReference>
<feature type="compositionally biased region" description="Basic and acidic residues" evidence="8">
    <location>
        <begin position="399"/>
        <end position="411"/>
    </location>
</feature>
<evidence type="ECO:0000256" key="3">
    <source>
        <dbReference type="ARBA" id="ARBA00013064"/>
    </source>
</evidence>
<keyword evidence="5" id="KW-0378">Hydrolase</keyword>
<dbReference type="PROSITE" id="PS50055">
    <property type="entry name" value="TYR_PHOSPHATASE_PTP"/>
    <property type="match status" value="1"/>
</dbReference>
<dbReference type="GO" id="GO:0019901">
    <property type="term" value="F:protein kinase binding"/>
    <property type="evidence" value="ECO:0007669"/>
    <property type="project" value="TreeGrafter"/>
</dbReference>
<dbReference type="GO" id="GO:0004726">
    <property type="term" value="F:non-membrane spanning protein tyrosine phosphatase activity"/>
    <property type="evidence" value="ECO:0007669"/>
    <property type="project" value="TreeGrafter"/>
</dbReference>
<dbReference type="GO" id="GO:0012505">
    <property type="term" value="C:endomembrane system"/>
    <property type="evidence" value="ECO:0007669"/>
    <property type="project" value="UniProtKB-SubCell"/>
</dbReference>
<dbReference type="AlphaFoldDB" id="A0A1D1UXI6"/>